<dbReference type="Gene3D" id="3.50.50.60">
    <property type="entry name" value="FAD/NAD(P)-binding domain"/>
    <property type="match status" value="1"/>
</dbReference>
<dbReference type="EMBL" id="JACHGT010000010">
    <property type="protein sequence ID" value="MBB6036749.1"/>
    <property type="molecule type" value="Genomic_DNA"/>
</dbReference>
<evidence type="ECO:0000259" key="3">
    <source>
        <dbReference type="Pfam" id="PF01494"/>
    </source>
</evidence>
<dbReference type="PANTHER" id="PTHR13789">
    <property type="entry name" value="MONOOXYGENASE"/>
    <property type="match status" value="1"/>
</dbReference>
<dbReference type="InterPro" id="IPR002938">
    <property type="entry name" value="FAD-bd"/>
</dbReference>
<dbReference type="InterPro" id="IPR050493">
    <property type="entry name" value="FAD-dep_Monooxygenase_BioMet"/>
</dbReference>
<feature type="domain" description="FAD-binding" evidence="3">
    <location>
        <begin position="3"/>
        <end position="306"/>
    </location>
</feature>
<dbReference type="PRINTS" id="PR00420">
    <property type="entry name" value="RNGMNOXGNASE"/>
</dbReference>
<evidence type="ECO:0000313" key="4">
    <source>
        <dbReference type="EMBL" id="MBB6036749.1"/>
    </source>
</evidence>
<evidence type="ECO:0000256" key="1">
    <source>
        <dbReference type="ARBA" id="ARBA00023002"/>
    </source>
</evidence>
<protein>
    <submittedName>
        <fullName evidence="4">2-polyprenyl-6-methoxyphenol hydroxylase-like FAD-dependent oxidoreductase</fullName>
    </submittedName>
</protein>
<gene>
    <name evidence="4" type="ORF">HNR73_004622</name>
</gene>
<proteinExistence type="predicted"/>
<keyword evidence="2" id="KW-0503">Monooxygenase</keyword>
<evidence type="ECO:0000256" key="2">
    <source>
        <dbReference type="ARBA" id="ARBA00023033"/>
    </source>
</evidence>
<name>A0A841FW90_9ACTN</name>
<dbReference type="SUPFAM" id="SSF51905">
    <property type="entry name" value="FAD/NAD(P)-binding domain"/>
    <property type="match status" value="1"/>
</dbReference>
<dbReference type="AlphaFoldDB" id="A0A841FW90"/>
<dbReference type="InterPro" id="IPR036188">
    <property type="entry name" value="FAD/NAD-bd_sf"/>
</dbReference>
<dbReference type="GO" id="GO:0004497">
    <property type="term" value="F:monooxygenase activity"/>
    <property type="evidence" value="ECO:0007669"/>
    <property type="project" value="UniProtKB-KW"/>
</dbReference>
<reference evidence="4 5" key="1">
    <citation type="submission" date="2020-08" db="EMBL/GenBank/DDBJ databases">
        <title>Genomic Encyclopedia of Type Strains, Phase IV (KMG-IV): sequencing the most valuable type-strain genomes for metagenomic binning, comparative biology and taxonomic classification.</title>
        <authorList>
            <person name="Goeker M."/>
        </authorList>
    </citation>
    <scope>NUCLEOTIDE SEQUENCE [LARGE SCALE GENOMIC DNA]</scope>
    <source>
        <strain evidence="4 5">YIM 65646</strain>
    </source>
</reference>
<accession>A0A841FW90</accession>
<dbReference type="Pfam" id="PF01494">
    <property type="entry name" value="FAD_binding_3"/>
    <property type="match status" value="1"/>
</dbReference>
<dbReference type="GO" id="GO:0071949">
    <property type="term" value="F:FAD binding"/>
    <property type="evidence" value="ECO:0007669"/>
    <property type="project" value="InterPro"/>
</dbReference>
<dbReference type="PANTHER" id="PTHR13789:SF309">
    <property type="entry name" value="PUTATIVE (AFU_ORTHOLOGUE AFUA_6G14510)-RELATED"/>
    <property type="match status" value="1"/>
</dbReference>
<organism evidence="4 5">
    <name type="scientific">Phytomonospora endophytica</name>
    <dbReference type="NCBI Taxonomy" id="714109"/>
    <lineage>
        <taxon>Bacteria</taxon>
        <taxon>Bacillati</taxon>
        <taxon>Actinomycetota</taxon>
        <taxon>Actinomycetes</taxon>
        <taxon>Micromonosporales</taxon>
        <taxon>Micromonosporaceae</taxon>
        <taxon>Phytomonospora</taxon>
    </lineage>
</organism>
<sequence>MMDASIIGGGIGGLTAAVALRRAGWNVEVFERADTLGEVGAGVAIAPNAVKALASIGLAAALDAVAMRLDGLEVRTRGGRTLTRVPGDMLQRRYGTPLYSLHRAELHRILRDAIGDVPLHTGATVTDVTPDGEFTVGGHRRRADLVVAADGVRSRVRAHLFPAHPGPSYAGYTVWRGIVPADAARGIDVAPRIGETWGRARRFGTVPFADGRVYWYAMENAPEGARPRHDVTALAERYAGWHRPIPELLAATPVANMIRHDVHYLRDPLAAFTAGKVALLGDAAHAVTPDIGQGACLAIEDGVVLAAVRDLADYDAQRRPRTQRIAAASGRLGRMLTVGNPAAVLVRDAVAGMTPISMSMRSIGSAYEWTPPIAA</sequence>
<keyword evidence="1" id="KW-0560">Oxidoreductase</keyword>
<dbReference type="Proteomes" id="UP000548476">
    <property type="component" value="Unassembled WGS sequence"/>
</dbReference>
<keyword evidence="5" id="KW-1185">Reference proteome</keyword>
<evidence type="ECO:0000313" key="5">
    <source>
        <dbReference type="Proteomes" id="UP000548476"/>
    </source>
</evidence>
<comment type="caution">
    <text evidence="4">The sequence shown here is derived from an EMBL/GenBank/DDBJ whole genome shotgun (WGS) entry which is preliminary data.</text>
</comment>
<dbReference type="RefSeq" id="WP_239122215.1">
    <property type="nucleotide sequence ID" value="NZ_BONT01000058.1"/>
</dbReference>